<evidence type="ECO:0000256" key="12">
    <source>
        <dbReference type="ARBA" id="ARBA00023069"/>
    </source>
</evidence>
<dbReference type="FunFam" id="1.10.8.720:FF:000001">
    <property type="entry name" value="dynein heavy chain 7, axonemal"/>
    <property type="match status" value="1"/>
</dbReference>
<dbReference type="GO" id="GO:0070286">
    <property type="term" value="P:axonemal dynein complex assembly"/>
    <property type="evidence" value="ECO:0007669"/>
    <property type="project" value="UniProtKB-ARBA"/>
</dbReference>
<evidence type="ECO:0000256" key="16">
    <source>
        <dbReference type="SAM" id="Coils"/>
    </source>
</evidence>
<dbReference type="Pfam" id="PF08393">
    <property type="entry name" value="DHC_N2"/>
    <property type="match status" value="1"/>
</dbReference>
<dbReference type="FunFam" id="3.10.490.20:FF:000001">
    <property type="entry name" value="dynein heavy chain 7, axonemal"/>
    <property type="match status" value="1"/>
</dbReference>
<dbReference type="GO" id="GO:0005524">
    <property type="term" value="F:ATP binding"/>
    <property type="evidence" value="ECO:0007669"/>
    <property type="project" value="UniProtKB-KW"/>
</dbReference>
<dbReference type="Gene3D" id="1.20.58.1120">
    <property type="match status" value="1"/>
</dbReference>
<keyword evidence="7" id="KW-0547">Nucleotide-binding</keyword>
<dbReference type="SMART" id="SM00382">
    <property type="entry name" value="AAA"/>
    <property type="match status" value="2"/>
</dbReference>
<evidence type="ECO:0000313" key="18">
    <source>
        <dbReference type="EMBL" id="CAG9572663.1"/>
    </source>
</evidence>
<dbReference type="GO" id="GO:0031514">
    <property type="term" value="C:motile cilium"/>
    <property type="evidence" value="ECO:0007669"/>
    <property type="project" value="UniProtKB-SubCell"/>
</dbReference>
<dbReference type="FunFam" id="3.40.50.300:FF:000044">
    <property type="entry name" value="Dynein heavy chain 5, axonemal"/>
    <property type="match status" value="1"/>
</dbReference>
<dbReference type="Gene3D" id="1.10.472.130">
    <property type="match status" value="1"/>
</dbReference>
<keyword evidence="13" id="KW-0505">Motor protein</keyword>
<dbReference type="Gene3D" id="3.10.490.20">
    <property type="match status" value="1"/>
</dbReference>
<dbReference type="InterPro" id="IPR041466">
    <property type="entry name" value="Dynein_AAA5_ext"/>
</dbReference>
<dbReference type="Pfam" id="PF18198">
    <property type="entry name" value="AAA_lid_11"/>
    <property type="match status" value="1"/>
</dbReference>
<keyword evidence="15" id="KW-0966">Cell projection</keyword>
<dbReference type="Pfam" id="PF18199">
    <property type="entry name" value="Dynein_C"/>
    <property type="match status" value="1"/>
</dbReference>
<dbReference type="GO" id="GO:0005858">
    <property type="term" value="C:axonemal dynein complex"/>
    <property type="evidence" value="ECO:0007669"/>
    <property type="project" value="UniProtKB-ARBA"/>
</dbReference>
<keyword evidence="11 16" id="KW-0175">Coiled coil</keyword>
<dbReference type="Gene3D" id="1.10.8.710">
    <property type="match status" value="1"/>
</dbReference>
<dbReference type="Pfam" id="PF12774">
    <property type="entry name" value="AAA_6"/>
    <property type="match status" value="1"/>
</dbReference>
<dbReference type="FunFam" id="1.20.920.30:FF:000005">
    <property type="entry name" value="Dynein, axonemal, heavy chain 2"/>
    <property type="match status" value="1"/>
</dbReference>
<keyword evidence="4" id="KW-0963">Cytoplasm</keyword>
<protein>
    <submittedName>
        <fullName evidence="18">(African queen) hypothetical protein</fullName>
    </submittedName>
</protein>
<dbReference type="Pfam" id="PF17852">
    <property type="entry name" value="Dynein_AAA_lid"/>
    <property type="match status" value="1"/>
</dbReference>
<feature type="domain" description="AAA+ ATPase" evidence="17">
    <location>
        <begin position="2150"/>
        <end position="2298"/>
    </location>
</feature>
<dbReference type="Gene3D" id="1.20.1270.280">
    <property type="match status" value="1"/>
</dbReference>
<evidence type="ECO:0000256" key="6">
    <source>
        <dbReference type="ARBA" id="ARBA00022737"/>
    </source>
</evidence>
<keyword evidence="9" id="KW-0282">Flagellum</keyword>
<dbReference type="InterPro" id="IPR035706">
    <property type="entry name" value="AAA_9"/>
</dbReference>
<dbReference type="FunFam" id="3.20.180.20:FF:000003">
    <property type="entry name" value="Dynein heavy chain 12, axonemal"/>
    <property type="match status" value="1"/>
</dbReference>
<dbReference type="Gene3D" id="1.20.920.20">
    <property type="match status" value="1"/>
</dbReference>
<dbReference type="Proteomes" id="UP000789524">
    <property type="component" value="Unassembled WGS sequence"/>
</dbReference>
<dbReference type="InterPro" id="IPR027417">
    <property type="entry name" value="P-loop_NTPase"/>
</dbReference>
<comment type="similarity">
    <text evidence="3">Belongs to the dynein heavy chain family.</text>
</comment>
<dbReference type="PANTHER" id="PTHR22878">
    <property type="entry name" value="DYNEIN HEAVY CHAIN 6, AXONEMAL-LIKE-RELATED"/>
    <property type="match status" value="1"/>
</dbReference>
<dbReference type="InterPro" id="IPR041228">
    <property type="entry name" value="Dynein_C"/>
</dbReference>
<evidence type="ECO:0000256" key="15">
    <source>
        <dbReference type="ARBA" id="ARBA00023273"/>
    </source>
</evidence>
<dbReference type="Gene3D" id="1.10.287.2620">
    <property type="match status" value="1"/>
</dbReference>
<dbReference type="FunFam" id="3.40.50.300:FF:002141">
    <property type="entry name" value="Dynein heavy chain"/>
    <property type="match status" value="1"/>
</dbReference>
<dbReference type="InterPro" id="IPR024743">
    <property type="entry name" value="Dynein_HC_stalk"/>
</dbReference>
<dbReference type="Gene3D" id="3.40.50.300">
    <property type="entry name" value="P-loop containing nucleotide triphosphate hydrolases"/>
    <property type="match status" value="5"/>
</dbReference>
<dbReference type="InterPro" id="IPR013602">
    <property type="entry name" value="Dynein_heavy_linker"/>
</dbReference>
<accession>A0A8J2W7Z7</accession>
<evidence type="ECO:0000256" key="2">
    <source>
        <dbReference type="ARBA" id="ARBA00004430"/>
    </source>
</evidence>
<dbReference type="FunFam" id="3.40.50.300:FF:001145">
    <property type="entry name" value="Putative dynein heavy chain"/>
    <property type="match status" value="1"/>
</dbReference>
<dbReference type="InterPro" id="IPR003593">
    <property type="entry name" value="AAA+_ATPase"/>
</dbReference>
<dbReference type="GO" id="GO:0045505">
    <property type="term" value="F:dynein intermediate chain binding"/>
    <property type="evidence" value="ECO:0007669"/>
    <property type="project" value="InterPro"/>
</dbReference>
<dbReference type="Gene3D" id="1.20.920.30">
    <property type="match status" value="1"/>
</dbReference>
<dbReference type="InterPro" id="IPR042228">
    <property type="entry name" value="Dynein_linker_3"/>
</dbReference>
<evidence type="ECO:0000256" key="13">
    <source>
        <dbReference type="ARBA" id="ARBA00023175"/>
    </source>
</evidence>
<dbReference type="Pfam" id="PF12780">
    <property type="entry name" value="AAA_8"/>
    <property type="match status" value="1"/>
</dbReference>
<keyword evidence="5" id="KW-0493">Microtubule</keyword>
<evidence type="ECO:0000256" key="9">
    <source>
        <dbReference type="ARBA" id="ARBA00022846"/>
    </source>
</evidence>
<dbReference type="Pfam" id="PF17857">
    <property type="entry name" value="AAA_lid_1"/>
    <property type="match status" value="1"/>
</dbReference>
<keyword evidence="14" id="KW-0206">Cytoskeleton</keyword>
<dbReference type="FunFam" id="1.10.287.2620:FF:000002">
    <property type="entry name" value="Dynein heavy chain 2, axonemal"/>
    <property type="match status" value="1"/>
</dbReference>
<dbReference type="InterPro" id="IPR042219">
    <property type="entry name" value="AAA_lid_11_sf"/>
</dbReference>
<dbReference type="PANTHER" id="PTHR22878:SF73">
    <property type="entry name" value="DYNEIN AXONEMAL HEAVY CHAIN 1"/>
    <property type="match status" value="1"/>
</dbReference>
<dbReference type="FunFam" id="3.40.50.300:FF:000362">
    <property type="entry name" value="Dynein, axonemal, heavy chain 6"/>
    <property type="match status" value="1"/>
</dbReference>
<comment type="subcellular location">
    <subcellularLocation>
        <location evidence="1">Cell projection</location>
        <location evidence="1">Cilium</location>
        <location evidence="1">Flagellum</location>
    </subcellularLocation>
    <subcellularLocation>
        <location evidence="2">Cytoplasm</location>
        <location evidence="2">Cytoskeleton</location>
        <location evidence="2">Cilium axoneme</location>
    </subcellularLocation>
</comment>
<name>A0A8J2W7Z7_9NEOP</name>
<dbReference type="InterPro" id="IPR026983">
    <property type="entry name" value="DHC"/>
</dbReference>
<dbReference type="InterPro" id="IPR042222">
    <property type="entry name" value="Dynein_2_N"/>
</dbReference>
<evidence type="ECO:0000256" key="7">
    <source>
        <dbReference type="ARBA" id="ARBA00022741"/>
    </source>
</evidence>
<comment type="caution">
    <text evidence="18">The sequence shown here is derived from an EMBL/GenBank/DDBJ whole genome shotgun (WGS) entry which is preliminary data.</text>
</comment>
<organism evidence="18 19">
    <name type="scientific">Danaus chrysippus</name>
    <name type="common">African queen</name>
    <dbReference type="NCBI Taxonomy" id="151541"/>
    <lineage>
        <taxon>Eukaryota</taxon>
        <taxon>Metazoa</taxon>
        <taxon>Ecdysozoa</taxon>
        <taxon>Arthropoda</taxon>
        <taxon>Hexapoda</taxon>
        <taxon>Insecta</taxon>
        <taxon>Pterygota</taxon>
        <taxon>Neoptera</taxon>
        <taxon>Endopterygota</taxon>
        <taxon>Lepidoptera</taxon>
        <taxon>Glossata</taxon>
        <taxon>Ditrysia</taxon>
        <taxon>Papilionoidea</taxon>
        <taxon>Nymphalidae</taxon>
        <taxon>Danainae</taxon>
        <taxon>Danaini</taxon>
        <taxon>Danaina</taxon>
        <taxon>Danaus</taxon>
        <taxon>Anosia</taxon>
    </lineage>
</organism>
<dbReference type="SUPFAM" id="SSF52540">
    <property type="entry name" value="P-loop containing nucleoside triphosphate hydrolases"/>
    <property type="match status" value="4"/>
</dbReference>
<dbReference type="InterPro" id="IPR043157">
    <property type="entry name" value="Dynein_AAA1S"/>
</dbReference>
<keyword evidence="8" id="KW-0067">ATP-binding</keyword>
<feature type="coiled-coil region" evidence="16">
    <location>
        <begin position="2752"/>
        <end position="2786"/>
    </location>
</feature>
<dbReference type="FunFam" id="1.10.8.710:FF:000004">
    <property type="entry name" value="Dynein axonemal heavy chain 6"/>
    <property type="match status" value="1"/>
</dbReference>
<keyword evidence="6" id="KW-0677">Repeat</keyword>
<evidence type="ECO:0000259" key="17">
    <source>
        <dbReference type="SMART" id="SM00382"/>
    </source>
</evidence>
<dbReference type="FunFam" id="1.20.920.20:FF:000001">
    <property type="entry name" value="dynein heavy chain 2, axonemal"/>
    <property type="match status" value="1"/>
</dbReference>
<dbReference type="InterPro" id="IPR043160">
    <property type="entry name" value="Dynein_C_barrel"/>
</dbReference>
<evidence type="ECO:0000256" key="1">
    <source>
        <dbReference type="ARBA" id="ARBA00004230"/>
    </source>
</evidence>
<dbReference type="FunFam" id="1.20.1270.280:FF:000001">
    <property type="entry name" value="dynein heavy chain 7, axonemal"/>
    <property type="match status" value="1"/>
</dbReference>
<dbReference type="EMBL" id="CAKASE010000068">
    <property type="protein sequence ID" value="CAG9572663.1"/>
    <property type="molecule type" value="Genomic_DNA"/>
</dbReference>
<dbReference type="GO" id="GO:0060294">
    <property type="term" value="P:cilium movement involved in cell motility"/>
    <property type="evidence" value="ECO:0007669"/>
    <property type="project" value="UniProtKB-ARBA"/>
</dbReference>
<dbReference type="Pfam" id="PF12781">
    <property type="entry name" value="AAA_9"/>
    <property type="match status" value="1"/>
</dbReference>
<evidence type="ECO:0000256" key="11">
    <source>
        <dbReference type="ARBA" id="ARBA00023054"/>
    </source>
</evidence>
<feature type="domain" description="AAA+ ATPase" evidence="17">
    <location>
        <begin position="1507"/>
        <end position="1646"/>
    </location>
</feature>
<dbReference type="Pfam" id="PF12777">
    <property type="entry name" value="MT"/>
    <property type="match status" value="1"/>
</dbReference>
<dbReference type="Gene3D" id="1.10.8.720">
    <property type="entry name" value="Region D6 of dynein motor"/>
    <property type="match status" value="1"/>
</dbReference>
<dbReference type="Pfam" id="PF12775">
    <property type="entry name" value="AAA_7"/>
    <property type="match status" value="1"/>
</dbReference>
<feature type="coiled-coil region" evidence="16">
    <location>
        <begin position="2980"/>
        <end position="3049"/>
    </location>
</feature>
<dbReference type="FunFam" id="1.10.8.1220:FF:000001">
    <property type="entry name" value="Dynein axonemal heavy chain 5"/>
    <property type="match status" value="1"/>
</dbReference>
<keyword evidence="19" id="KW-1185">Reference proteome</keyword>
<dbReference type="InterPro" id="IPR004273">
    <property type="entry name" value="Dynein_heavy_D6_P-loop"/>
</dbReference>
<dbReference type="GO" id="GO:0005874">
    <property type="term" value="C:microtubule"/>
    <property type="evidence" value="ECO:0007669"/>
    <property type="project" value="UniProtKB-KW"/>
</dbReference>
<keyword evidence="10" id="KW-0243">Dynein</keyword>
<evidence type="ECO:0000256" key="8">
    <source>
        <dbReference type="ARBA" id="ARBA00022840"/>
    </source>
</evidence>
<dbReference type="Gene3D" id="6.10.140.1060">
    <property type="match status" value="1"/>
</dbReference>
<dbReference type="Gene3D" id="1.20.140.100">
    <property type="entry name" value="Dynein heavy chain, N-terminal domain 2"/>
    <property type="match status" value="1"/>
</dbReference>
<evidence type="ECO:0000256" key="3">
    <source>
        <dbReference type="ARBA" id="ARBA00008887"/>
    </source>
</evidence>
<dbReference type="InterPro" id="IPR035699">
    <property type="entry name" value="AAA_6"/>
</dbReference>
<dbReference type="FunFam" id="1.20.140.100:FF:000004">
    <property type="entry name" value="Dynein axonemal heavy chain 6"/>
    <property type="match status" value="1"/>
</dbReference>
<dbReference type="InterPro" id="IPR024317">
    <property type="entry name" value="Dynein_heavy_chain_D4_dom"/>
</dbReference>
<proteinExistence type="inferred from homology"/>
<reference evidence="18" key="1">
    <citation type="submission" date="2021-09" db="EMBL/GenBank/DDBJ databases">
        <authorList>
            <person name="Martin H S."/>
        </authorList>
    </citation>
    <scope>NUCLEOTIDE SEQUENCE</scope>
</reference>
<dbReference type="OrthoDB" id="424310at2759"/>
<evidence type="ECO:0000313" key="19">
    <source>
        <dbReference type="Proteomes" id="UP000789524"/>
    </source>
</evidence>
<dbReference type="InterPro" id="IPR041589">
    <property type="entry name" value="DNAH3_AAA_lid_1"/>
</dbReference>
<evidence type="ECO:0000256" key="10">
    <source>
        <dbReference type="ARBA" id="ARBA00023017"/>
    </source>
</evidence>
<evidence type="ECO:0000256" key="14">
    <source>
        <dbReference type="ARBA" id="ARBA00023212"/>
    </source>
</evidence>
<dbReference type="InterPro" id="IPR041658">
    <property type="entry name" value="AAA_lid_11"/>
</dbReference>
<keyword evidence="12" id="KW-0969">Cilium</keyword>
<dbReference type="Gene3D" id="3.20.180.20">
    <property type="entry name" value="Dynein heavy chain, N-terminal domain 2"/>
    <property type="match status" value="1"/>
</dbReference>
<dbReference type="Gene3D" id="1.10.8.1220">
    <property type="match status" value="1"/>
</dbReference>
<dbReference type="GO" id="GO:0008569">
    <property type="term" value="F:minus-end-directed microtubule motor activity"/>
    <property type="evidence" value="ECO:0007669"/>
    <property type="project" value="InterPro"/>
</dbReference>
<evidence type="ECO:0000256" key="4">
    <source>
        <dbReference type="ARBA" id="ARBA00022490"/>
    </source>
</evidence>
<dbReference type="GO" id="GO:0051959">
    <property type="term" value="F:dynein light intermediate chain binding"/>
    <property type="evidence" value="ECO:0007669"/>
    <property type="project" value="InterPro"/>
</dbReference>
<sequence length="4186" mass="481198">MHCKKKKIKRQDVVYDNTDRDLIPKRGYYSELVSDMTKEHTAKQVFAKKRMKLLLQAKTDKLAPMVTSLAKPQKPKLLLPPGRWTTYSEDDSVQFPFETFVPKLQFLSVVLPKELPRLVKIERLRRKFLAANIKKMLRERGVQPFVLMPPSEYPVSDEEYYGLYSPYPKMDLELFDNTDFDCRIPEEWLSLGFIEGEQYPCPGLAFIPKQDGKPHKPSSDLLQMLNNLYEWTNVAAFSYDKNTDKWEVMALDGTKRYFNIPRIRLMFKADDPDTFAERVKFAVNLRKEVENNLRFYLYLDCLLLDGLPRMPLSFMPKIIALVLIHRSAKSVDNDHLNALKQEAELLYRKIEGKMKIIHTMQMYPNLYNFIDPPSKDYVAPVPDYGRYPCDMVDFDDRMKFNQWKSLYVLTESVSCIHLVVEECLKVEGMLFFTSNYGRNVSLAEFDAAQQHCTSMMLKYLNITWLNATAHAIRMSYRDVGKGWFNIYEKKWDFYGISKLSRFMQLVRFRMQYALRYCLEQSMAMFVALCETPCLCTYWCEDDYEWDPKDLINTPFRTPTTLFYFHLMMSADGPYYTTPPEQFEIVIQRLFREMLYRCHFIPQVHPKIMTGLVFDKELFLTSIGLMEPNVVEYRDRLLKAYRKAIIPLIAYMHQYDCYKDIYMLDIEEYVENFRQEKHSASETREEIQTHYDAKQDLIWRLPQYINIGPFAINVDTLKQMLVTKRSDIIKALLTMWAEEVRVVVEDVIQAYKNIMRKLGEKPNTIEHVFEIREWMESIPFSLKTQDDIMKKVHTDYEVLDVFFTPLENEDFRSLWEAIGWPLNITKQMDATTDFLEEEQEKFWKLHQQDEQTLFDKIDMFTSQCMALTLQNDFAKIHEIANDIKKAWKGMKESQDWGRVLNQRQKLFGQPVVPFADLNRLVKEFEPYRNLWVTASDFLKAREVWFDNPLIYVDADSIEPLVNDYYKTIIKCIRVFADLPKVQQVALTIRDDMDEFKPLIPVIQAVRNPGMKERHWNEFMEKAGITVTMNEKQTFAMCLKQGVAQHAELIAEIGELASKEYVIEQALDKMLNDWAAKTMEVSPYKNTGTFIMKIADETLQLLDEHLLTTQQLGFSPFKAAFELRIQEWDDKLRLTQKVVDEWIECQKEWMYLEPIFTSEDISRQLPLEAKKYGTMERIWRRIMSSAVACPKIMIICPDSRLLDSLVEARHLLAVVSRGLNEYMELKRVRFPRFFFLSDDELLEILSQSRNPRAVQPHLRKCFENIAKVTFEPDLKITQMHSSEGEIVELKYKFYPTSNVEQWLLLLEDTMRHTIRLTLVDSMVELWQLPRDQWVLRWPGQVVIAGSQTAWTAGVEQAISEYRMDEYFEEMLKQLDSLRALVKGELTFFQREVLCALIVIEVHARDVTKTLVDESVKNVTDFQWICQLRYYEIVKEMIPLEEGELPEIYQDEERLDTSLYYRQFSQNKCDVRALNSIFTYQNEYLGNSGRLVITPLTDRCYLTLMCAMHLKFGGAPAGPAGTGKTETTKDLAKALAVQCVVFNCSDQLDYMAMGKFFKGLAASGAWACFDEFNRIDIEVLSVVAQQVVTIQKAQIARQEKFIFEGCELPLKASCSVFITMNPGYAGRTELPDNLKALFRPIAMMVPDYALIAEISLFSYGFYDAKILAGKITTTFRLSSEQLSSQEHYDFGMRAVKTVILVAGNLIRQMPDGDERQIVLRALRDVNVPKFLADDLVLFNGIISDLFPRVEIPIVDYGIMEQSIRNMLIKRGYDDLYTFIFKIIQLYETTVVRHGLMLVGPAGVGKTKCYEILRDALTAIKGKLAPDGFPFTPVHTSVVNPKSITMGQLYGEFDLQTHEWTDGILSSLVRAGIAVEDTDRRWYVFDGPVDAVWIENMNTVLDDNKKLCLSSGEIMKLTDRQRMIFEVADLAVASPATVSRCGMVYLDTQVVGLPPLVNAWMKSNLPSIADSIRKLLPNLITTYLYPSLAFLRSKCHEIVVSIDSALVLKFLELLDYRLRPLTGKDDRPPPGAPFLALMPRLAPCWVIWSLIWSVGATCDHNGRALFSDFIRNLMTENETKPPFPKEGRVYDYTLHDGGFTDPTEDGEPANPFWYNWMENLEEYEVDPEWQYADIEVPTLDNVRSAAILGYKIINYNHVICVGPTGTGKTVTISSKLSRGLHKKFICEFLVFSARTSANQTQDVIDSKLERRRRGVFGPPPTKRQVFFIDDLNMPALEVYGAQPPIELLRQFMDFSGWYDRTNIGEFKTLVDVGMVAAMGPPGGGRNPVTMRLMRHFHYISFTEMEYNSKYGIFNTILKSWTRNFDNNVSIREDAFLKSSIEVFNSLVEELLPTPTKSHYTFNLRDLSKVFQGMLMLDPHHVKNEDDVIRLWYHEHQRVYQDRLVNAEDRDWFVKLLNKKITTEFKKKPSEVIGGRLMLFGDFMDIGTDDKKYIEIVDQEELDEVLAHYLDDYNLSTTAPLNLVLFEDAVAHLCRVARIMRQPMANALLLGMGGSGRQSLSRLAANMAELQCVQIEITKAYGQSEWRDDLKQTMMKAGAENRGIVFLFSDAQIKMESFLEDLNNILSSGDVPNIYEAEDLDTIFMSVRHAVMEMNLTATKTNLFACYQRRVRSNLHIVIVMSPVGEIFRARLRQFPSLVNCCTIDWFSEWPKSALESVAKHFFNNMTELQTTDEVIDSLVSVCCFAHQSVVDASTRFLARLNRLNYVTPMSYMEMLGAYAEMFKKKQKSILKESYALKNGLNKLNQTEVEVKQLQIELAELKPLMEKAAEETRKVIEQIAIDTEIAEEARIKVEKEQAIAEVMAKETSAMAEDAQRDLDEAMPALRAAEKALQELNRNDVVEVKAMKKPPAGVVLVIESLCVVFDIKPIKEPGASFGQKVLNYWKPGSQMLADPTAFLDSLMKYDKESITEDMIKKLKKYVNDPSYEPTKISKVSKACMSLCMWVHAMYKFYHVNKAVAPKKEALDRATKELAAVEAMLANAKAKMQALLEGIAKLNAYLQEKEEEKRKMEEDINQCLARMDRANRLLNGLSSERVRWIKTIKDLDIAQVNLIGDIMLSACAVGYITPFTDEFRRELLSEWITHISEVKVPHTEGGTPLSILGDEVVIRNWQMYGLPRDPLSVESAVLMSNSRRWPLIIDPQTQANKWIRAMGKIEGLVICKPNDRDLLRNFESALRFGKPLLLENVAQELDPALDPVLKRQYFRQAGQLVLKLGDSLIPFCAGFRLYITTKLPNPRYTPEVSVKVQIVNFALVPSGLAEQLLSIVVAQERPDLEELRGQLIVSRAQLATQLAEMQSDILYGLSNSEGSPVDDLPLILTLEAIKIKSAEILIKVEDMERTSAEIDEARLGYVPVANRGQILFFCLSGMANVDPMYQYSLEWFIKLFVRSMAETEPNEDIIERVEIIIDHFTFLLYQNVCRSLFERHKLLFAFLLCARILLDKGVIRFQEFNFLLIGGKIEEELENPEPKWISPRMWLDMLQLATLPTMHQFVMDFPQQTKFFKNYYDAWNPHKLPYPKGLDSQLDAFQKLLVLKCLRPDKLIPGLQDYVVAGLGARFVEPQPADLAALYAESDPLAPIIFVLSTGTDPAADLLKFADKMKMGKRFESISLGQGQGPLAEAMMKVGCDFGNWVFFQNCHLSPSWMPVLELNVEQIVPEVVHKDFRLWLTSTPSPFFPVALLQNGYKMTVEPPRGIKANLLKAYMNQVPDFLEYFNSSDTKVPNFKWLLFSLCLFHGVVLERRKFGPLGFNIPYEFTDGDLRICISQLHMFLTEYHEVPLRMLTYTAGHINYGGRVTDDWDRRCLLCLLADYYTTAVLNDRWIFDESGAYKQQQSSSTIDDYTRYIRTLPLNDDPSLFGLHANANISYAMSETSSCINTLSNLQPKEVSGEGDLTAEEMTENAAKDILSVLPPTLDVKYIAATYPVSYKESLNTVLIQEAIRYNKLLAVISSSLHDLQKALKGLVVMSEALESMSGSLAKNAVPNMWSAKAYPSLKPLAAWVKDLCLRVQFMQQWADGGIPKVFWISGFYFPQAFLTGALQNYARKHVIAIDTIAYAFEALNAPPAKKPEDGCCVRGLFLEGARFNIGDMTLEESRPKELHTEMAIIYMKPEQNHRLAQGLYECPTYKTLVRAGTLSTTGHSTNYVMTIELATHKPQSHWIKRGVALFCALDY</sequence>
<dbReference type="Pfam" id="PF03028">
    <property type="entry name" value="Dynein_heavy"/>
    <property type="match status" value="1"/>
</dbReference>
<gene>
    <name evidence="18" type="ORF">DCHRY22_LOCUS10186</name>
</gene>
<evidence type="ECO:0000256" key="5">
    <source>
        <dbReference type="ARBA" id="ARBA00022701"/>
    </source>
</evidence>